<reference evidence="2 3" key="1">
    <citation type="journal article" date="2012" name="J. Bacteriol.">
        <title>Genome sequence of Sphingobium indicum B90A, a hexachlorocyclohexane-degrading bacterium.</title>
        <authorList>
            <person name="Anand S."/>
            <person name="Sangwan N."/>
            <person name="Lata P."/>
            <person name="Kaur J."/>
            <person name="Dua A."/>
            <person name="Singh A.K."/>
            <person name="Verma M."/>
            <person name="Kaur J."/>
            <person name="Khurana J.P."/>
            <person name="Khurana P."/>
            <person name="Mathur S."/>
            <person name="Lal R."/>
        </authorList>
    </citation>
    <scope>NUCLEOTIDE SEQUENCE [LARGE SCALE GENOMIC DNA]</scope>
    <source>
        <strain evidence="3">DSM 16412 / CCM 7286 / MTCC 6364 / B90A</strain>
    </source>
</reference>
<evidence type="ECO:0000313" key="3">
    <source>
        <dbReference type="Proteomes" id="UP000004550"/>
    </source>
</evidence>
<dbReference type="KEGG" id="sinb:SIDU_02415"/>
<dbReference type="Proteomes" id="UP000004550">
    <property type="component" value="Chromosome"/>
</dbReference>
<dbReference type="InterPro" id="IPR038148">
    <property type="entry name" value="Tn1545/Tn916_Xis"/>
</dbReference>
<dbReference type="RefSeq" id="WP_007684139.1">
    <property type="nucleotide sequence ID" value="NZ_CP013070.1"/>
</dbReference>
<protein>
    <submittedName>
        <fullName evidence="2">Excisionase</fullName>
    </submittedName>
</protein>
<dbReference type="EMBL" id="CP013070">
    <property type="protein sequence ID" value="APL93467.1"/>
    <property type="molecule type" value="Genomic_DNA"/>
</dbReference>
<dbReference type="InterPro" id="IPR010093">
    <property type="entry name" value="SinI_DNA-bd"/>
</dbReference>
<organism evidence="2 3">
    <name type="scientific">Sphingobium indicum (strain DSM 16412 / CCM 7286 / MTCC 6364 / B90A)</name>
    <dbReference type="NCBI Taxonomy" id="861109"/>
    <lineage>
        <taxon>Bacteria</taxon>
        <taxon>Pseudomonadati</taxon>
        <taxon>Pseudomonadota</taxon>
        <taxon>Alphaproteobacteria</taxon>
        <taxon>Sphingomonadales</taxon>
        <taxon>Sphingomonadaceae</taxon>
        <taxon>Sphingobium</taxon>
    </lineage>
</organism>
<dbReference type="NCBIfam" id="TIGR01764">
    <property type="entry name" value="excise"/>
    <property type="match status" value="1"/>
</dbReference>
<dbReference type="Gene3D" id="3.90.105.50">
    <property type="match status" value="1"/>
</dbReference>
<name>A0A1L5BKZ5_SPHIB</name>
<sequence length="65" mass="7024">MTDIQIQPIAVRVKEACRLTGIGRSKLYELIADGHIEIVKVGAMTLVPLESLHGLIERGRSGGGR</sequence>
<evidence type="ECO:0000313" key="2">
    <source>
        <dbReference type="EMBL" id="APL93467.1"/>
    </source>
</evidence>
<proteinExistence type="predicted"/>
<dbReference type="GO" id="GO:0003677">
    <property type="term" value="F:DNA binding"/>
    <property type="evidence" value="ECO:0007669"/>
    <property type="project" value="InterPro"/>
</dbReference>
<evidence type="ECO:0000259" key="1">
    <source>
        <dbReference type="Pfam" id="PF12728"/>
    </source>
</evidence>
<dbReference type="InterPro" id="IPR041657">
    <property type="entry name" value="HTH_17"/>
</dbReference>
<accession>A0A1L5BKZ5</accession>
<dbReference type="Pfam" id="PF12728">
    <property type="entry name" value="HTH_17"/>
    <property type="match status" value="1"/>
</dbReference>
<feature type="domain" description="Helix-turn-helix" evidence="1">
    <location>
        <begin position="13"/>
        <end position="59"/>
    </location>
</feature>
<gene>
    <name evidence="2" type="ORF">SIDU_02415</name>
</gene>
<dbReference type="AlphaFoldDB" id="A0A1L5BKZ5"/>